<dbReference type="GO" id="GO:0016020">
    <property type="term" value="C:membrane"/>
    <property type="evidence" value="ECO:0007669"/>
    <property type="project" value="InterPro"/>
</dbReference>
<evidence type="ECO:0000256" key="1">
    <source>
        <dbReference type="ARBA" id="ARBA00023136"/>
    </source>
</evidence>
<organism evidence="4">
    <name type="scientific">bioreactor metagenome</name>
    <dbReference type="NCBI Taxonomy" id="1076179"/>
    <lineage>
        <taxon>unclassified sequences</taxon>
        <taxon>metagenomes</taxon>
        <taxon>ecological metagenomes</taxon>
    </lineage>
</organism>
<keyword evidence="1 3" id="KW-0472">Membrane</keyword>
<feature type="transmembrane region" description="Helical" evidence="3">
    <location>
        <begin position="132"/>
        <end position="159"/>
    </location>
</feature>
<name>A0A645FNX8_9ZZZZ</name>
<evidence type="ECO:0000313" key="4">
    <source>
        <dbReference type="EMBL" id="MPN15650.1"/>
    </source>
</evidence>
<evidence type="ECO:0000256" key="3">
    <source>
        <dbReference type="SAM" id="Phobius"/>
    </source>
</evidence>
<evidence type="ECO:0000256" key="2">
    <source>
        <dbReference type="SAM" id="MobiDB-lite"/>
    </source>
</evidence>
<dbReference type="GO" id="GO:0009847">
    <property type="term" value="P:spore germination"/>
    <property type="evidence" value="ECO:0007669"/>
    <property type="project" value="InterPro"/>
</dbReference>
<keyword evidence="3" id="KW-1133">Transmembrane helix</keyword>
<sequence>MPLADFTRLLRLLGTILSIVLPALYLSIATFHQEALPTELLLAIAGARERVPFPAIIEILLMELAFELIREAGLRIPGLLGSTIGIVGALILGQAAVEANLVSPIMVVIIAITGLASFTIPDYRLASALRILRFIFLLAASAMGLVGVSLSLLVVTVILCSMKSFGMPYLVPIGPKTMPGFDIVRRGPVFRQEMRPDALNTQDQRRQPHISRKWITEPPVGRDDEQ</sequence>
<keyword evidence="3" id="KW-0812">Transmembrane</keyword>
<dbReference type="InterPro" id="IPR050768">
    <property type="entry name" value="UPF0353/GerABKA_families"/>
</dbReference>
<dbReference type="InterPro" id="IPR004995">
    <property type="entry name" value="Spore_Ger"/>
</dbReference>
<reference evidence="4" key="1">
    <citation type="submission" date="2019-08" db="EMBL/GenBank/DDBJ databases">
        <authorList>
            <person name="Kucharzyk K."/>
            <person name="Murdoch R.W."/>
            <person name="Higgins S."/>
            <person name="Loffler F."/>
        </authorList>
    </citation>
    <scope>NUCLEOTIDE SEQUENCE</scope>
</reference>
<dbReference type="Pfam" id="PF03323">
    <property type="entry name" value="GerA"/>
    <property type="match status" value="1"/>
</dbReference>
<dbReference type="AlphaFoldDB" id="A0A645FNX8"/>
<accession>A0A645FNX8</accession>
<dbReference type="EMBL" id="VSSQ01062478">
    <property type="protein sequence ID" value="MPN15650.1"/>
    <property type="molecule type" value="Genomic_DNA"/>
</dbReference>
<dbReference type="PANTHER" id="PTHR22550">
    <property type="entry name" value="SPORE GERMINATION PROTEIN"/>
    <property type="match status" value="1"/>
</dbReference>
<feature type="transmembrane region" description="Helical" evidence="3">
    <location>
        <begin position="101"/>
        <end position="120"/>
    </location>
</feature>
<feature type="transmembrane region" description="Helical" evidence="3">
    <location>
        <begin position="12"/>
        <end position="31"/>
    </location>
</feature>
<dbReference type="PANTHER" id="PTHR22550:SF5">
    <property type="entry name" value="LEUCINE ZIPPER PROTEIN 4"/>
    <property type="match status" value="1"/>
</dbReference>
<gene>
    <name evidence="4" type="ORF">SDC9_162984</name>
</gene>
<comment type="caution">
    <text evidence="4">The sequence shown here is derived from an EMBL/GenBank/DDBJ whole genome shotgun (WGS) entry which is preliminary data.</text>
</comment>
<proteinExistence type="predicted"/>
<feature type="transmembrane region" description="Helical" evidence="3">
    <location>
        <begin position="76"/>
        <end position="95"/>
    </location>
</feature>
<evidence type="ECO:0008006" key="5">
    <source>
        <dbReference type="Google" id="ProtNLM"/>
    </source>
</evidence>
<feature type="region of interest" description="Disordered" evidence="2">
    <location>
        <begin position="195"/>
        <end position="226"/>
    </location>
</feature>
<protein>
    <recommendedName>
        <fullName evidence="5">Spore germination protein B1</fullName>
    </recommendedName>
</protein>